<dbReference type="InterPro" id="IPR004891">
    <property type="entry name" value="Mercury-R_MerC"/>
</dbReference>
<accession>A0A0D3I1C4</accession>
<feature type="transmembrane region" description="Helical" evidence="1">
    <location>
        <begin position="136"/>
        <end position="158"/>
    </location>
</feature>
<feature type="transmembrane region" description="Helical" evidence="1">
    <location>
        <begin position="113"/>
        <end position="130"/>
    </location>
</feature>
<reference evidence="3" key="1">
    <citation type="journal article" date="2013" name="Nature">
        <title>Pan genome of the phytoplankton Emiliania underpins its global distribution.</title>
        <authorList>
            <person name="Read B.A."/>
            <person name="Kegel J."/>
            <person name="Klute M.J."/>
            <person name="Kuo A."/>
            <person name="Lefebvre S.C."/>
            <person name="Maumus F."/>
            <person name="Mayer C."/>
            <person name="Miller J."/>
            <person name="Monier A."/>
            <person name="Salamov A."/>
            <person name="Young J."/>
            <person name="Aguilar M."/>
            <person name="Claverie J.M."/>
            <person name="Frickenhaus S."/>
            <person name="Gonzalez K."/>
            <person name="Herman E.K."/>
            <person name="Lin Y.C."/>
            <person name="Napier J."/>
            <person name="Ogata H."/>
            <person name="Sarno A.F."/>
            <person name="Shmutz J."/>
            <person name="Schroeder D."/>
            <person name="de Vargas C."/>
            <person name="Verret F."/>
            <person name="von Dassow P."/>
            <person name="Valentin K."/>
            <person name="Van de Peer Y."/>
            <person name="Wheeler G."/>
            <person name="Dacks J.B."/>
            <person name="Delwiche C.F."/>
            <person name="Dyhrman S.T."/>
            <person name="Glockner G."/>
            <person name="John U."/>
            <person name="Richards T."/>
            <person name="Worden A.Z."/>
            <person name="Zhang X."/>
            <person name="Grigoriev I.V."/>
            <person name="Allen A.E."/>
            <person name="Bidle K."/>
            <person name="Borodovsky M."/>
            <person name="Bowler C."/>
            <person name="Brownlee C."/>
            <person name="Cock J.M."/>
            <person name="Elias M."/>
            <person name="Gladyshev V.N."/>
            <person name="Groth M."/>
            <person name="Guda C."/>
            <person name="Hadaegh A."/>
            <person name="Iglesias-Rodriguez M.D."/>
            <person name="Jenkins J."/>
            <person name="Jones B.M."/>
            <person name="Lawson T."/>
            <person name="Leese F."/>
            <person name="Lindquist E."/>
            <person name="Lobanov A."/>
            <person name="Lomsadze A."/>
            <person name="Malik S.B."/>
            <person name="Marsh M.E."/>
            <person name="Mackinder L."/>
            <person name="Mock T."/>
            <person name="Mueller-Roeber B."/>
            <person name="Pagarete A."/>
            <person name="Parker M."/>
            <person name="Probert I."/>
            <person name="Quesneville H."/>
            <person name="Raines C."/>
            <person name="Rensing S.A."/>
            <person name="Riano-Pachon D.M."/>
            <person name="Richier S."/>
            <person name="Rokitta S."/>
            <person name="Shiraiwa Y."/>
            <person name="Soanes D.M."/>
            <person name="van der Giezen M."/>
            <person name="Wahlund T.M."/>
            <person name="Williams B."/>
            <person name="Wilson W."/>
            <person name="Wolfe G."/>
            <person name="Wurch L.L."/>
        </authorList>
    </citation>
    <scope>NUCLEOTIDE SEQUENCE</scope>
</reference>
<dbReference type="Pfam" id="PF03203">
    <property type="entry name" value="MerC"/>
    <property type="match status" value="1"/>
</dbReference>
<evidence type="ECO:0000313" key="2">
    <source>
        <dbReference type="EnsemblProtists" id="EOD05059"/>
    </source>
</evidence>
<sequence length="200" mass="20506">MKLTRILFACERLFLGKILFFSRVGLVLLPCPSGLKISPRMVRAAHDVATDRLANTLASVTAAASVVAAAAPALCAVHCAAMPIAAVLLPSLQASGGKIFGRSVCMHAVARKLAYYFVIPCGLLSNAVSYPKHESVATTTASLTGISFVTAAAAWAAAAPYRTALNLSGCALMLGSTAVGNRLAEENGRGCSGCSTCEGC</sequence>
<keyword evidence="1" id="KW-0812">Transmembrane</keyword>
<feature type="transmembrane region" description="Helical" evidence="1">
    <location>
        <begin position="62"/>
        <end position="92"/>
    </location>
</feature>
<dbReference type="GeneID" id="17251211"/>
<keyword evidence="1" id="KW-0472">Membrane</keyword>
<dbReference type="GO" id="GO:0016020">
    <property type="term" value="C:membrane"/>
    <property type="evidence" value="ECO:0007669"/>
    <property type="project" value="InterPro"/>
</dbReference>
<feature type="transmembrane region" description="Helical" evidence="1">
    <location>
        <begin position="12"/>
        <end position="29"/>
    </location>
</feature>
<proteinExistence type="predicted"/>
<dbReference type="GO" id="GO:0015097">
    <property type="term" value="F:mercury ion transmembrane transporter activity"/>
    <property type="evidence" value="ECO:0007669"/>
    <property type="project" value="InterPro"/>
</dbReference>
<protein>
    <submittedName>
        <fullName evidence="2">Uncharacterized protein</fullName>
    </submittedName>
</protein>
<dbReference type="EnsemblProtists" id="EOD05059">
    <property type="protein sequence ID" value="EOD05059"/>
    <property type="gene ID" value="EMIHUDRAFT_121505"/>
</dbReference>
<dbReference type="RefSeq" id="XP_005757488.1">
    <property type="nucleotide sequence ID" value="XM_005757431.1"/>
</dbReference>
<organism evidence="2 3">
    <name type="scientific">Emiliania huxleyi (strain CCMP1516)</name>
    <dbReference type="NCBI Taxonomy" id="280463"/>
    <lineage>
        <taxon>Eukaryota</taxon>
        <taxon>Haptista</taxon>
        <taxon>Haptophyta</taxon>
        <taxon>Prymnesiophyceae</taxon>
        <taxon>Isochrysidales</taxon>
        <taxon>Noelaerhabdaceae</taxon>
        <taxon>Emiliania</taxon>
    </lineage>
</organism>
<dbReference type="PaxDb" id="2903-EOD05059"/>
<keyword evidence="1" id="KW-1133">Transmembrane helix</keyword>
<reference evidence="2" key="2">
    <citation type="submission" date="2024-10" db="UniProtKB">
        <authorList>
            <consortium name="EnsemblProtists"/>
        </authorList>
    </citation>
    <scope>IDENTIFICATION</scope>
</reference>
<dbReference type="AlphaFoldDB" id="A0A0D3I1C4"/>
<name>A0A0D3I1C4_EMIH1</name>
<evidence type="ECO:0000256" key="1">
    <source>
        <dbReference type="SAM" id="Phobius"/>
    </source>
</evidence>
<keyword evidence="3" id="KW-1185">Reference proteome</keyword>
<dbReference type="KEGG" id="ehx:EMIHUDRAFT_121505"/>
<evidence type="ECO:0000313" key="3">
    <source>
        <dbReference type="Proteomes" id="UP000013827"/>
    </source>
</evidence>
<dbReference type="Proteomes" id="UP000013827">
    <property type="component" value="Unassembled WGS sequence"/>
</dbReference>
<dbReference type="HOGENOM" id="CLU_1655476_0_0_1"/>